<gene>
    <name evidence="2" type="ORF">BACCELL_02617</name>
</gene>
<sequence>MGIFVGLLFACCFYAFLYVCREALRILFFMTEDYDVLVLSNATVHFCNFILAYIATVLGQSLCFVCWFEIPLRKLGKYASQMRAVINDQRSMNSYFLSWFSRLAYVFALLIGGTMGGGIYVIRTFSDYKYVLLLVIFVLFLHTWLTIRRLFNGISFRWMLVSAIFLSVFSLGLSRINLIDYKCINEIILSRNINYTHLLQLPEAVCFERMNSENRRRATLWIAENKNKLVDAGPVVFVKHFGRCGTYNGEQISFDSLKEYFRRWDQNTLEDTKSEPCILYIHRDIKMNYVNRIKKCLAELQAYRIQYAVLPSVREYDDKYYTYLVFPLVTSRYFAEAEGWQKLQKTSNIPKHVHDLYTTATGEIFFNGTKVQFDDFKDFILHKILVMPDYCIKYHIHGNSTYAEYIFIVSTIMQVIHELRNNYSFEVYQRIYENLEWDEAKVIRERFPYRVVEIPIEL</sequence>
<comment type="caution">
    <text evidence="2">The sequence shown here is derived from an EMBL/GenBank/DDBJ whole genome shotgun (WGS) entry which is preliminary data.</text>
</comment>
<organism evidence="2 3">
    <name type="scientific">Bacteroides cellulosilyticus DSM 14838</name>
    <dbReference type="NCBI Taxonomy" id="537012"/>
    <lineage>
        <taxon>Bacteria</taxon>
        <taxon>Pseudomonadati</taxon>
        <taxon>Bacteroidota</taxon>
        <taxon>Bacteroidia</taxon>
        <taxon>Bacteroidales</taxon>
        <taxon>Bacteroidaceae</taxon>
        <taxon>Bacteroides</taxon>
    </lineage>
</organism>
<evidence type="ECO:0000256" key="1">
    <source>
        <dbReference type="SAM" id="Phobius"/>
    </source>
</evidence>
<keyword evidence="1" id="KW-0472">Membrane</keyword>
<feature type="transmembrane region" description="Helical" evidence="1">
    <location>
        <begin position="154"/>
        <end position="173"/>
    </location>
</feature>
<reference evidence="2 3" key="1">
    <citation type="submission" date="2008-12" db="EMBL/GenBank/DDBJ databases">
        <authorList>
            <person name="Fulton L."/>
            <person name="Clifton S."/>
            <person name="Fulton B."/>
            <person name="Xu J."/>
            <person name="Minx P."/>
            <person name="Pepin K.H."/>
            <person name="Johnson M."/>
            <person name="Bhonagiri V."/>
            <person name="Nash W.E."/>
            <person name="Mardis E.R."/>
            <person name="Wilson R.K."/>
        </authorList>
    </citation>
    <scope>NUCLEOTIDE SEQUENCE [LARGE SCALE GENOMIC DNA]</scope>
    <source>
        <strain evidence="2 3">DSM 14838</strain>
    </source>
</reference>
<feature type="transmembrane region" description="Helical" evidence="1">
    <location>
        <begin position="49"/>
        <end position="68"/>
    </location>
</feature>
<dbReference type="EMBL" id="ACCH01000186">
    <property type="protein sequence ID" value="EEF89762.1"/>
    <property type="molecule type" value="Genomic_DNA"/>
</dbReference>
<dbReference type="AlphaFoldDB" id="E2NEA3"/>
<keyword evidence="1" id="KW-0812">Transmembrane</keyword>
<dbReference type="HOGENOM" id="CLU_596729_0_0_10"/>
<dbReference type="Proteomes" id="UP000003711">
    <property type="component" value="Unassembled WGS sequence"/>
</dbReference>
<reference evidence="2 3" key="2">
    <citation type="submission" date="2009-01" db="EMBL/GenBank/DDBJ databases">
        <title>Draft genome sequence of Bacteroides cellulosilyticus (DSM 14838).</title>
        <authorList>
            <person name="Sudarsanam P."/>
            <person name="Ley R."/>
            <person name="Guruge J."/>
            <person name="Turnbaugh P.J."/>
            <person name="Mahowald M."/>
            <person name="Liep D."/>
            <person name="Gordon J."/>
        </authorList>
    </citation>
    <scope>NUCLEOTIDE SEQUENCE [LARGE SCALE GENOMIC DNA]</scope>
    <source>
        <strain evidence="2 3">DSM 14838</strain>
    </source>
</reference>
<name>E2NEA3_9BACE</name>
<feature type="transmembrane region" description="Helical" evidence="1">
    <location>
        <begin position="99"/>
        <end position="122"/>
    </location>
</feature>
<evidence type="ECO:0000313" key="2">
    <source>
        <dbReference type="EMBL" id="EEF89762.1"/>
    </source>
</evidence>
<protein>
    <submittedName>
        <fullName evidence="2">Uncharacterized protein</fullName>
    </submittedName>
</protein>
<feature type="transmembrane region" description="Helical" evidence="1">
    <location>
        <begin position="128"/>
        <end position="147"/>
    </location>
</feature>
<accession>E2NEA3</accession>
<proteinExistence type="predicted"/>
<evidence type="ECO:0000313" key="3">
    <source>
        <dbReference type="Proteomes" id="UP000003711"/>
    </source>
</evidence>
<keyword evidence="1" id="KW-1133">Transmembrane helix</keyword>